<dbReference type="AlphaFoldDB" id="A0A8H6L169"/>
<dbReference type="GeneID" id="59291827"/>
<evidence type="ECO:0000313" key="1">
    <source>
        <dbReference type="EMBL" id="KAF6231648.1"/>
    </source>
</evidence>
<reference evidence="1 2" key="1">
    <citation type="journal article" date="2020" name="Genomics">
        <title>Complete, high-quality genomes from long-read metagenomic sequencing of two wolf lichen thalli reveals enigmatic genome architecture.</title>
        <authorList>
            <person name="McKenzie S.K."/>
            <person name="Walston R.F."/>
            <person name="Allen J.L."/>
        </authorList>
    </citation>
    <scope>NUCLEOTIDE SEQUENCE [LARGE SCALE GENOMIC DNA]</scope>
    <source>
        <strain evidence="1">WasteWater2</strain>
    </source>
</reference>
<keyword evidence="2" id="KW-1185">Reference proteome</keyword>
<name>A0A8H6L169_9LECA</name>
<sequence length="71" mass="7897">MALLVDKRTATLEEFSDFEDLLSTVPQKRIDHTPPSWPRLGVAGADELVQSLERLSIVQKAVEDETAMGLM</sequence>
<comment type="caution">
    <text evidence="1">The sequence shown here is derived from an EMBL/GenBank/DDBJ whole genome shotgun (WGS) entry which is preliminary data.</text>
</comment>
<evidence type="ECO:0000313" key="2">
    <source>
        <dbReference type="Proteomes" id="UP000578531"/>
    </source>
</evidence>
<accession>A0A8H6L169</accession>
<protein>
    <submittedName>
        <fullName evidence="1">Uncharacterized protein</fullName>
    </submittedName>
</protein>
<proteinExistence type="predicted"/>
<gene>
    <name evidence="1" type="ORF">HO173_010180</name>
</gene>
<organism evidence="1 2">
    <name type="scientific">Letharia columbiana</name>
    <dbReference type="NCBI Taxonomy" id="112416"/>
    <lineage>
        <taxon>Eukaryota</taxon>
        <taxon>Fungi</taxon>
        <taxon>Dikarya</taxon>
        <taxon>Ascomycota</taxon>
        <taxon>Pezizomycotina</taxon>
        <taxon>Lecanoromycetes</taxon>
        <taxon>OSLEUM clade</taxon>
        <taxon>Lecanoromycetidae</taxon>
        <taxon>Lecanorales</taxon>
        <taxon>Lecanorineae</taxon>
        <taxon>Parmeliaceae</taxon>
        <taxon>Letharia</taxon>
    </lineage>
</organism>
<dbReference type="EMBL" id="JACCJC010000055">
    <property type="protein sequence ID" value="KAF6231648.1"/>
    <property type="molecule type" value="Genomic_DNA"/>
</dbReference>
<dbReference type="Proteomes" id="UP000578531">
    <property type="component" value="Unassembled WGS sequence"/>
</dbReference>
<dbReference type="RefSeq" id="XP_037161080.1">
    <property type="nucleotide sequence ID" value="XM_037312066.1"/>
</dbReference>